<dbReference type="RefSeq" id="WP_158100598.1">
    <property type="nucleotide sequence ID" value="NZ_BMDX01000011.1"/>
</dbReference>
<feature type="chain" id="PRO_5035266667" description="Signal protein PDZ" evidence="1">
    <location>
        <begin position="22"/>
        <end position="302"/>
    </location>
</feature>
<keyword evidence="3" id="KW-1185">Reference proteome</keyword>
<dbReference type="Pfam" id="PF13650">
    <property type="entry name" value="Asp_protease_2"/>
    <property type="match status" value="1"/>
</dbReference>
<evidence type="ECO:0000313" key="3">
    <source>
        <dbReference type="Proteomes" id="UP000619743"/>
    </source>
</evidence>
<dbReference type="OrthoDB" id="3521766at2"/>
<evidence type="ECO:0008006" key="4">
    <source>
        <dbReference type="Google" id="ProtNLM"/>
    </source>
</evidence>
<feature type="signal peptide" evidence="1">
    <location>
        <begin position="1"/>
        <end position="21"/>
    </location>
</feature>
<dbReference type="InterPro" id="IPR001969">
    <property type="entry name" value="Aspartic_peptidase_AS"/>
</dbReference>
<dbReference type="InterPro" id="IPR021109">
    <property type="entry name" value="Peptidase_aspartic_dom_sf"/>
</dbReference>
<dbReference type="EMBL" id="BMDX01000011">
    <property type="protein sequence ID" value="GGA80415.1"/>
    <property type="molecule type" value="Genomic_DNA"/>
</dbReference>
<sequence>MKYPLLFVALLLSTVSLPSTALVSEWAEFEIHNGHIVIPVEIQGVNGHAVLDSGANINAINELFINSKELDVDRGRKIRISGVFGTETKSMINNVNINLFGVDKEFDSMVEMTLPGSYANILLGKPFLDHFVIQIDYPGERLRLITRDSIDLKKHQNVTADIDPVSGLPLIQAQLNGEEEAWLLLDTGNNSGILLRRSVATRHSWLEKFPSDLALSSGINKTAIMEGFSIPSLQLGPFELENVLITVPSAGHAFPVPKSINSHGSRALKSKTYEGILGFDVLRHFILTLDLKKGYAHFALPE</sequence>
<comment type="caution">
    <text evidence="2">The sequence shown here is derived from an EMBL/GenBank/DDBJ whole genome shotgun (WGS) entry which is preliminary data.</text>
</comment>
<proteinExistence type="predicted"/>
<dbReference type="AlphaFoldDB" id="A0A8J2U5U9"/>
<evidence type="ECO:0000256" key="1">
    <source>
        <dbReference type="SAM" id="SignalP"/>
    </source>
</evidence>
<accession>A0A8J2U5U9</accession>
<name>A0A8J2U5U9_9GAMM</name>
<dbReference type="SUPFAM" id="SSF50630">
    <property type="entry name" value="Acid proteases"/>
    <property type="match status" value="1"/>
</dbReference>
<dbReference type="Proteomes" id="UP000619743">
    <property type="component" value="Unassembled WGS sequence"/>
</dbReference>
<protein>
    <recommendedName>
        <fullName evidence="4">Signal protein PDZ</fullName>
    </recommendedName>
</protein>
<reference evidence="3" key="1">
    <citation type="journal article" date="2019" name="Int. J. Syst. Evol. Microbiol.">
        <title>The Global Catalogue of Microorganisms (GCM) 10K type strain sequencing project: providing services to taxonomists for standard genome sequencing and annotation.</title>
        <authorList>
            <consortium name="The Broad Institute Genomics Platform"/>
            <consortium name="The Broad Institute Genome Sequencing Center for Infectious Disease"/>
            <person name="Wu L."/>
            <person name="Ma J."/>
        </authorList>
    </citation>
    <scope>NUCLEOTIDE SEQUENCE [LARGE SCALE GENOMIC DNA]</scope>
    <source>
        <strain evidence="3">CGMCC 1.10130</strain>
    </source>
</reference>
<dbReference type="PROSITE" id="PS00141">
    <property type="entry name" value="ASP_PROTEASE"/>
    <property type="match status" value="1"/>
</dbReference>
<keyword evidence="1" id="KW-0732">Signal</keyword>
<dbReference type="GO" id="GO:0004190">
    <property type="term" value="F:aspartic-type endopeptidase activity"/>
    <property type="evidence" value="ECO:0007669"/>
    <property type="project" value="InterPro"/>
</dbReference>
<dbReference type="Gene3D" id="2.40.70.10">
    <property type="entry name" value="Acid Proteases"/>
    <property type="match status" value="2"/>
</dbReference>
<dbReference type="GO" id="GO:0006508">
    <property type="term" value="P:proteolysis"/>
    <property type="evidence" value="ECO:0007669"/>
    <property type="project" value="InterPro"/>
</dbReference>
<gene>
    <name evidence="2" type="ORF">GCM10011369_22910</name>
</gene>
<organism evidence="2 3">
    <name type="scientific">Neiella marina</name>
    <dbReference type="NCBI Taxonomy" id="508461"/>
    <lineage>
        <taxon>Bacteria</taxon>
        <taxon>Pseudomonadati</taxon>
        <taxon>Pseudomonadota</taxon>
        <taxon>Gammaproteobacteria</taxon>
        <taxon>Alteromonadales</taxon>
        <taxon>Echinimonadaceae</taxon>
        <taxon>Neiella</taxon>
    </lineage>
</organism>
<evidence type="ECO:0000313" key="2">
    <source>
        <dbReference type="EMBL" id="GGA80415.1"/>
    </source>
</evidence>